<dbReference type="CDD" id="cd01949">
    <property type="entry name" value="GGDEF"/>
    <property type="match status" value="1"/>
</dbReference>
<dbReference type="CDD" id="cd02440">
    <property type="entry name" value="AdoMet_MTases"/>
    <property type="match status" value="1"/>
</dbReference>
<comment type="caution">
    <text evidence="10">The sequence shown here is derived from an EMBL/GenBank/DDBJ whole genome shotgun (WGS) entry which is preliminary data.</text>
</comment>
<feature type="coiled-coil region" evidence="2">
    <location>
        <begin position="688"/>
        <end position="760"/>
    </location>
</feature>
<protein>
    <submittedName>
        <fullName evidence="10">Diguanylate cyclase</fullName>
    </submittedName>
</protein>
<dbReference type="GO" id="GO:0005737">
    <property type="term" value="C:cytoplasm"/>
    <property type="evidence" value="ECO:0007669"/>
    <property type="project" value="InterPro"/>
</dbReference>
<dbReference type="PROSITE" id="PS50122">
    <property type="entry name" value="CHEB"/>
    <property type="match status" value="1"/>
</dbReference>
<organism evidence="10 11">
    <name type="scientific">Roseospira navarrensis</name>
    <dbReference type="NCBI Taxonomy" id="140058"/>
    <lineage>
        <taxon>Bacteria</taxon>
        <taxon>Pseudomonadati</taxon>
        <taxon>Pseudomonadota</taxon>
        <taxon>Alphaproteobacteria</taxon>
        <taxon>Rhodospirillales</taxon>
        <taxon>Rhodospirillaceae</taxon>
        <taxon>Roseospira</taxon>
    </lineage>
</organism>
<dbReference type="InterPro" id="IPR050903">
    <property type="entry name" value="Bact_Chemotaxis_MeTrfase"/>
</dbReference>
<dbReference type="Pfam" id="PF01739">
    <property type="entry name" value="CheR"/>
    <property type="match status" value="1"/>
</dbReference>
<dbReference type="GO" id="GO:0008984">
    <property type="term" value="F:protein-glutamate methylesterase activity"/>
    <property type="evidence" value="ECO:0007669"/>
    <property type="project" value="InterPro"/>
</dbReference>
<dbReference type="InterPro" id="IPR000700">
    <property type="entry name" value="PAS-assoc_C"/>
</dbReference>
<dbReference type="Pfam" id="PF03705">
    <property type="entry name" value="CheR_N"/>
    <property type="match status" value="1"/>
</dbReference>
<dbReference type="SMART" id="SM00086">
    <property type="entry name" value="PAC"/>
    <property type="match status" value="2"/>
</dbReference>
<evidence type="ECO:0000259" key="4">
    <source>
        <dbReference type="PROSITE" id="PS50112"/>
    </source>
</evidence>
<dbReference type="NCBIfam" id="TIGR00254">
    <property type="entry name" value="GGDEF"/>
    <property type="match status" value="1"/>
</dbReference>
<dbReference type="Pfam" id="PF13596">
    <property type="entry name" value="PAS_10"/>
    <property type="match status" value="1"/>
</dbReference>
<dbReference type="OrthoDB" id="5287260at2"/>
<proteinExistence type="predicted"/>
<evidence type="ECO:0000313" key="11">
    <source>
        <dbReference type="Proteomes" id="UP000434582"/>
    </source>
</evidence>
<dbReference type="PROSITE" id="PS50883">
    <property type="entry name" value="EAL"/>
    <property type="match status" value="1"/>
</dbReference>
<dbReference type="Pfam" id="PF00990">
    <property type="entry name" value="GGDEF"/>
    <property type="match status" value="1"/>
</dbReference>
<dbReference type="SMART" id="SM00267">
    <property type="entry name" value="GGDEF"/>
    <property type="match status" value="1"/>
</dbReference>
<dbReference type="PANTHER" id="PTHR24422:SF27">
    <property type="entry name" value="PROTEIN-GLUTAMATE O-METHYLTRANSFERASE"/>
    <property type="match status" value="1"/>
</dbReference>
<feature type="region of interest" description="Disordered" evidence="3">
    <location>
        <begin position="648"/>
        <end position="671"/>
    </location>
</feature>
<dbReference type="InterPro" id="IPR000160">
    <property type="entry name" value="GGDEF_dom"/>
</dbReference>
<dbReference type="InterPro" id="IPR013656">
    <property type="entry name" value="PAS_4"/>
</dbReference>
<dbReference type="PANTHER" id="PTHR24422">
    <property type="entry name" value="CHEMOTAXIS PROTEIN METHYLTRANSFERASE"/>
    <property type="match status" value="1"/>
</dbReference>
<dbReference type="InterPro" id="IPR029063">
    <property type="entry name" value="SAM-dependent_MTases_sf"/>
</dbReference>
<dbReference type="CDD" id="cd16434">
    <property type="entry name" value="CheB-CheR_fusion"/>
    <property type="match status" value="1"/>
</dbReference>
<evidence type="ECO:0000259" key="6">
    <source>
        <dbReference type="PROSITE" id="PS50122"/>
    </source>
</evidence>
<dbReference type="SUPFAM" id="SSF55781">
    <property type="entry name" value="GAF domain-like"/>
    <property type="match status" value="1"/>
</dbReference>
<feature type="domain" description="PAC" evidence="5">
    <location>
        <begin position="1249"/>
        <end position="1302"/>
    </location>
</feature>
<keyword evidence="2" id="KW-0175">Coiled coil</keyword>
<dbReference type="InterPro" id="IPR035909">
    <property type="entry name" value="CheB_C"/>
</dbReference>
<evidence type="ECO:0000256" key="2">
    <source>
        <dbReference type="SAM" id="Coils"/>
    </source>
</evidence>
<sequence length="1548" mass="170451">MCIGQGPFAVRLHCPTSEEGPLPPLPDTLFPIVGVGASAGGIAALNTFFDHMPPDSGMAFVVILHLDPSQASRVAEIIGAHTAMPVVQAEQGMPVQPDRVYVIPPATLLGLGDEVFRLEEMDPERVRRRPVDHFFTAVAALRGERAVGVILSGTGSNGSEGISRIKEAGGLVAVQDPETAEYPGMPQQAVATGLADIVLPVEALPDAIRRVIRHDQTLSKPTEHTGPAASSAPLDGILAAVRAETGHEFQCYKDAMIGRRVQRRMGLKGLRTVAEYQDLVRRDPREVAALAHDLLINVTSFFRDPQAWEELRERVIAPLVAERDPDRPIRAWVAGCATGEEAYTLAMLLMEAAETARTSVSVRVFATDASEDALAVGRNGLYPASVIETLSPARIDRFFSPEGDAFRVRPILRDAITFAPQNLLRDPPFSRMDVVVCRNVLIYLKPDIQRKLLALFQFALSEGGSLFLGSVETAQGPEDGFETISKRWRIHRRTGPVLRNGLDFPVVGGLSAGSQGAASVLRVAPTTPHRDHSDLARRVLLERFAPAAVLTDPDLRILSVHGDTTPFLRHPDGEHTRDLTQHLRDVLPHTVRALRQKALAQGYTQSGQVLMTDRGRHHAVTVTVEPITRGQDDTLLLIAFARTGAGDTAPLLGPHPEAAGHAADDQADTPAAPDQDLLAAQEQVRLTVRQLEGANEDLKASNEEIMTMNEELQSTNEELESSKEELQSLNEELNTVNTQLQNKVQELESKSNDLNNLLNSTDTPTLFLDRAMTVRWFTPGVRGLVDLTPGDMGRPFASFARKVMDETFEADAREVLSTLCPNERQVRGTQGDQWFLRRILPYRTEDDRIDGIVVTFIDITERRLYEQRLQSAKEFAEAIVETVRSPLLILDPEQRVVSANPAFYDHFRIAPGLVEGRCLSELGDGTWNIPDLHALMTEVLPADREVDGYEVAHDFHGLGSRTILINAMRLDSMDLILVSIEDVTQDRQDEERRREREAHQALRIELSDRLRDLDDPVTTQAVGCEILARHLGASQAVYAEMDPARDEAVVAQDWSDGTIPSMAGRHRLSDFGSTVTADLQNGKTVAVGDIRTGRSPVEPNGVPMFGPLPIMAFLMVPLVKGDGPAGVLSVHATSPRPWSPGDVALVEDVAARIWSEVERARAEEALRDKEERMRLAVEASSGGVFAFNLTPPDSAFCSDRCAEVLGVSPCEWPDRDHLRTWLLDRVHPEDVAQIKGRAADLIDGGTDRLDLDFRVRVTDETWRWVRGVAQAARRSDHGRAQRVTGILFDIDARKTIEERFAHLALHDPLTGLPNRSLFTDRLETALTQARRQGNHVALALLDIDKFKAINDTLGHAAGDRVLRQLGSQAVPALRPLDTLARLGGDEFAVILPDLESGAGASRVLDRFLGGLDLRVGEEDRPVQASISMGVAIFPEDGEDADALFRNADLALYRAKDIGGGQMRFFEPALGAEVQRRRTLADGLKQALASDQFEIHYQPLLDLHRGRITGTEALVRWNHPTDGLVMPDEWLIPLLPARSTYRRWWVPWS</sequence>
<evidence type="ECO:0000259" key="9">
    <source>
        <dbReference type="PROSITE" id="PS50887"/>
    </source>
</evidence>
<dbReference type="InterPro" id="IPR035965">
    <property type="entry name" value="PAS-like_dom_sf"/>
</dbReference>
<comment type="caution">
    <text evidence="1">Lacks conserved residue(s) required for the propagation of feature annotation.</text>
</comment>
<feature type="domain" description="CheR-type methyltransferase" evidence="7">
    <location>
        <begin position="222"/>
        <end position="485"/>
    </location>
</feature>
<accession>A0A7X2D619</accession>
<dbReference type="InterPro" id="IPR022641">
    <property type="entry name" value="CheR_N"/>
</dbReference>
<dbReference type="GO" id="GO:0008757">
    <property type="term" value="F:S-adenosylmethionine-dependent methyltransferase activity"/>
    <property type="evidence" value="ECO:0007669"/>
    <property type="project" value="InterPro"/>
</dbReference>
<feature type="domain" description="GGDEF" evidence="9">
    <location>
        <begin position="1334"/>
        <end position="1467"/>
    </location>
</feature>
<dbReference type="Pfam" id="PF00563">
    <property type="entry name" value="EAL"/>
    <property type="match status" value="1"/>
</dbReference>
<dbReference type="InterPro" id="IPR000014">
    <property type="entry name" value="PAS"/>
</dbReference>
<dbReference type="InterPro" id="IPR029787">
    <property type="entry name" value="Nucleotide_cyclase"/>
</dbReference>
<dbReference type="InterPro" id="IPR029016">
    <property type="entry name" value="GAF-like_dom_sf"/>
</dbReference>
<feature type="domain" description="PAS" evidence="4">
    <location>
        <begin position="1169"/>
        <end position="1245"/>
    </location>
</feature>
<dbReference type="PROSITE" id="PS50887">
    <property type="entry name" value="GGDEF"/>
    <property type="match status" value="1"/>
</dbReference>
<dbReference type="InterPro" id="IPR000673">
    <property type="entry name" value="Sig_transdc_resp-reg_Me-estase"/>
</dbReference>
<dbReference type="Proteomes" id="UP000434582">
    <property type="component" value="Unassembled WGS sequence"/>
</dbReference>
<dbReference type="Pfam" id="PF08448">
    <property type="entry name" value="PAS_4"/>
    <property type="match status" value="1"/>
</dbReference>
<dbReference type="PROSITE" id="PS50113">
    <property type="entry name" value="PAC"/>
    <property type="match status" value="2"/>
</dbReference>
<dbReference type="Gene3D" id="3.40.50.150">
    <property type="entry name" value="Vaccinia Virus protein VP39"/>
    <property type="match status" value="1"/>
</dbReference>
<gene>
    <name evidence="10" type="ORF">GHC57_17205</name>
</gene>
<dbReference type="InterPro" id="IPR001610">
    <property type="entry name" value="PAC"/>
</dbReference>
<dbReference type="PRINTS" id="PR00996">
    <property type="entry name" value="CHERMTFRASE"/>
</dbReference>
<feature type="domain" description="PAC" evidence="5">
    <location>
        <begin position="820"/>
        <end position="871"/>
    </location>
</feature>
<dbReference type="SUPFAM" id="SSF55073">
    <property type="entry name" value="Nucleotide cyclase"/>
    <property type="match status" value="1"/>
</dbReference>
<dbReference type="EMBL" id="WIVE01000083">
    <property type="protein sequence ID" value="MQX38257.1"/>
    <property type="molecule type" value="Genomic_DNA"/>
</dbReference>
<dbReference type="SMART" id="SM00138">
    <property type="entry name" value="MeTrc"/>
    <property type="match status" value="1"/>
</dbReference>
<dbReference type="SMART" id="SM00065">
    <property type="entry name" value="GAF"/>
    <property type="match status" value="1"/>
</dbReference>
<evidence type="ECO:0000313" key="10">
    <source>
        <dbReference type="EMBL" id="MQX38257.1"/>
    </source>
</evidence>
<dbReference type="FunFam" id="3.30.70.270:FF:000001">
    <property type="entry name" value="Diguanylate cyclase domain protein"/>
    <property type="match status" value="1"/>
</dbReference>
<dbReference type="InterPro" id="IPR001633">
    <property type="entry name" value="EAL_dom"/>
</dbReference>
<dbReference type="InterPro" id="IPR035919">
    <property type="entry name" value="EAL_sf"/>
</dbReference>
<dbReference type="GO" id="GO:0000156">
    <property type="term" value="F:phosphorelay response regulator activity"/>
    <property type="evidence" value="ECO:0007669"/>
    <property type="project" value="InterPro"/>
</dbReference>
<dbReference type="PROSITE" id="PS50112">
    <property type="entry name" value="PAS"/>
    <property type="match status" value="1"/>
</dbReference>
<evidence type="ECO:0000259" key="5">
    <source>
        <dbReference type="PROSITE" id="PS50113"/>
    </source>
</evidence>
<evidence type="ECO:0000259" key="8">
    <source>
        <dbReference type="PROSITE" id="PS50883"/>
    </source>
</evidence>
<dbReference type="CDD" id="cd00130">
    <property type="entry name" value="PAS"/>
    <property type="match status" value="1"/>
</dbReference>
<dbReference type="InterPro" id="IPR003018">
    <property type="entry name" value="GAF"/>
</dbReference>
<dbReference type="Gene3D" id="3.30.450.20">
    <property type="entry name" value="PAS domain"/>
    <property type="match status" value="3"/>
</dbReference>
<dbReference type="SUPFAM" id="SSF52738">
    <property type="entry name" value="Methylesterase CheB, C-terminal domain"/>
    <property type="match status" value="1"/>
</dbReference>
<feature type="domain" description="CheB-type methylesterase" evidence="6">
    <location>
        <begin position="26"/>
        <end position="215"/>
    </location>
</feature>
<dbReference type="SUPFAM" id="SSF141868">
    <property type="entry name" value="EAL domain-like"/>
    <property type="match status" value="1"/>
</dbReference>
<dbReference type="InterPro" id="IPR000780">
    <property type="entry name" value="CheR_MeTrfase"/>
</dbReference>
<dbReference type="Pfam" id="PF08447">
    <property type="entry name" value="PAS_3"/>
    <property type="match status" value="1"/>
</dbReference>
<dbReference type="Gene3D" id="3.30.450.40">
    <property type="match status" value="1"/>
</dbReference>
<feature type="domain" description="EAL" evidence="8">
    <location>
        <begin position="1476"/>
        <end position="1548"/>
    </location>
</feature>
<dbReference type="Gene3D" id="3.30.70.270">
    <property type="match status" value="1"/>
</dbReference>
<dbReference type="InterPro" id="IPR043128">
    <property type="entry name" value="Rev_trsase/Diguanyl_cyclase"/>
</dbReference>
<evidence type="ECO:0000259" key="7">
    <source>
        <dbReference type="PROSITE" id="PS50123"/>
    </source>
</evidence>
<dbReference type="Gene3D" id="3.40.50.180">
    <property type="entry name" value="Methylesterase CheB, C-terminal domain"/>
    <property type="match status" value="1"/>
</dbReference>
<dbReference type="SUPFAM" id="SSF53335">
    <property type="entry name" value="S-adenosyl-L-methionine-dependent methyltransferases"/>
    <property type="match status" value="1"/>
</dbReference>
<dbReference type="InterPro" id="IPR022642">
    <property type="entry name" value="CheR_C"/>
</dbReference>
<dbReference type="SMART" id="SM00091">
    <property type="entry name" value="PAS"/>
    <property type="match status" value="3"/>
</dbReference>
<dbReference type="Gene3D" id="3.20.20.450">
    <property type="entry name" value="EAL domain"/>
    <property type="match status" value="1"/>
</dbReference>
<dbReference type="Pfam" id="PF01339">
    <property type="entry name" value="CheB_methylest"/>
    <property type="match status" value="1"/>
</dbReference>
<dbReference type="SUPFAM" id="SSF47757">
    <property type="entry name" value="Chemotaxis receptor methyltransferase CheR, N-terminal domain"/>
    <property type="match status" value="1"/>
</dbReference>
<evidence type="ECO:0000256" key="1">
    <source>
        <dbReference type="PROSITE-ProRule" id="PRU00050"/>
    </source>
</evidence>
<name>A0A7X2D619_9PROT</name>
<reference evidence="10 11" key="1">
    <citation type="submission" date="2019-10" db="EMBL/GenBank/DDBJ databases">
        <title>Draft whole-genome sequence of the purple nonsulfur photosynthetic bacterium Roseospira navarrensis DSM 15114.</title>
        <authorList>
            <person name="Kyndt J.A."/>
            <person name="Meyer T.E."/>
        </authorList>
    </citation>
    <scope>NUCLEOTIDE SEQUENCE [LARGE SCALE GENOMIC DNA]</scope>
    <source>
        <strain evidence="10 11">DSM 15114</strain>
    </source>
</reference>
<evidence type="ECO:0000256" key="3">
    <source>
        <dbReference type="SAM" id="MobiDB-lite"/>
    </source>
</evidence>
<dbReference type="SUPFAM" id="SSF55785">
    <property type="entry name" value="PYP-like sensor domain (PAS domain)"/>
    <property type="match status" value="3"/>
</dbReference>
<dbReference type="InterPro" id="IPR013655">
    <property type="entry name" value="PAS_fold_3"/>
</dbReference>
<dbReference type="GO" id="GO:0006935">
    <property type="term" value="P:chemotaxis"/>
    <property type="evidence" value="ECO:0007669"/>
    <property type="project" value="InterPro"/>
</dbReference>
<keyword evidence="11" id="KW-1185">Reference proteome</keyword>
<dbReference type="Pfam" id="PF01590">
    <property type="entry name" value="GAF"/>
    <property type="match status" value="1"/>
</dbReference>
<dbReference type="PROSITE" id="PS50123">
    <property type="entry name" value="CHER"/>
    <property type="match status" value="1"/>
</dbReference>